<dbReference type="GO" id="GO:0071203">
    <property type="term" value="C:WASH complex"/>
    <property type="evidence" value="ECO:0007669"/>
    <property type="project" value="InterPro"/>
</dbReference>
<dbReference type="Pfam" id="PF10152">
    <property type="entry name" value="CCDC53"/>
    <property type="match status" value="1"/>
</dbReference>
<feature type="region of interest" description="Disordered" evidence="2">
    <location>
        <begin position="167"/>
        <end position="203"/>
    </location>
</feature>
<evidence type="ECO:0000256" key="2">
    <source>
        <dbReference type="SAM" id="MobiDB-lite"/>
    </source>
</evidence>
<evidence type="ECO:0000313" key="3">
    <source>
        <dbReference type="EMBL" id="CDG66396.1"/>
    </source>
</evidence>
<dbReference type="OrthoDB" id="268027at2759"/>
<sequence length="203" mass="22371">MDLNEYSIFGTINLEKTPAINYKRTLAFLNHFVTHTVRFLNRFSGDCENKLRDLQGKIQKLETTLCILEAKLSSIPGLDDVTGPVNVQPMNKVPSTTVSSQESELPVQNADIQKSEIVPVTVEDMASTVSNMTVSKDPRYMKFFKMLNVGVPLLAVKAKVAQEGLNPDLLDTPNAPAPPTATQFDIKSDNDDSDDSMSSFSDD</sequence>
<dbReference type="GO" id="GO:0006887">
    <property type="term" value="P:exocytosis"/>
    <property type="evidence" value="ECO:0007669"/>
    <property type="project" value="TreeGrafter"/>
</dbReference>
<evidence type="ECO:0000256" key="1">
    <source>
        <dbReference type="ARBA" id="ARBA00006290"/>
    </source>
</evidence>
<dbReference type="EMBL" id="HAAD01000164">
    <property type="protein sequence ID" value="CDG66396.1"/>
    <property type="molecule type" value="mRNA"/>
</dbReference>
<gene>
    <name evidence="3" type="primary">CCDC53</name>
</gene>
<accession>T2M2V6</accession>
<dbReference type="PANTHER" id="PTHR13015:SF0">
    <property type="entry name" value="WASH COMPLEX SUBUNIT 3"/>
    <property type="match status" value="1"/>
</dbReference>
<dbReference type="AlphaFoldDB" id="T2M2V6"/>
<protein>
    <submittedName>
        <fullName evidence="3">WASH complex subunit CCDC53</fullName>
    </submittedName>
</protein>
<dbReference type="Gene3D" id="1.20.5.110">
    <property type="match status" value="1"/>
</dbReference>
<feature type="compositionally biased region" description="Acidic residues" evidence="2">
    <location>
        <begin position="191"/>
        <end position="203"/>
    </location>
</feature>
<dbReference type="PANTHER" id="PTHR13015">
    <property type="entry name" value="PROTEIN AD-016-RELATED"/>
    <property type="match status" value="1"/>
</dbReference>
<reference evidence="3" key="1">
    <citation type="journal article" date="2013" name="Genome Biol. Evol.">
        <title>Punctuated emergences of genetic and phenotypic innovations in eumetazoan, bilaterian, euteleostome, and hominidae ancestors.</title>
        <authorList>
            <person name="Wenger Y."/>
            <person name="Galliot B."/>
        </authorList>
    </citation>
    <scope>NUCLEOTIDE SEQUENCE</scope>
    <source>
        <tissue evidence="3">Whole animals</tissue>
    </source>
</reference>
<dbReference type="InterPro" id="IPR019309">
    <property type="entry name" value="WASHC3"/>
</dbReference>
<proteinExistence type="evidence at transcript level"/>
<comment type="similarity">
    <text evidence="1">Belongs to the CCDC53 family.</text>
</comment>
<dbReference type="GO" id="GO:0030041">
    <property type="term" value="P:actin filament polymerization"/>
    <property type="evidence" value="ECO:0007669"/>
    <property type="project" value="TreeGrafter"/>
</dbReference>
<name>T2M2V6_HYDVU</name>
<organism evidence="3">
    <name type="scientific">Hydra vulgaris</name>
    <name type="common">Hydra</name>
    <name type="synonym">Hydra attenuata</name>
    <dbReference type="NCBI Taxonomy" id="6087"/>
    <lineage>
        <taxon>Eukaryota</taxon>
        <taxon>Metazoa</taxon>
        <taxon>Cnidaria</taxon>
        <taxon>Hydrozoa</taxon>
        <taxon>Hydroidolina</taxon>
        <taxon>Anthoathecata</taxon>
        <taxon>Aplanulata</taxon>
        <taxon>Hydridae</taxon>
        <taxon>Hydra</taxon>
    </lineage>
</organism>